<dbReference type="SMART" id="SM00330">
    <property type="entry name" value="PIPKc"/>
    <property type="match status" value="1"/>
</dbReference>
<feature type="domain" description="PIPK" evidence="2">
    <location>
        <begin position="15"/>
        <end position="328"/>
    </location>
</feature>
<dbReference type="STRING" id="905079.L1IJ14"/>
<reference evidence="4" key="3">
    <citation type="submission" date="2015-06" db="UniProtKB">
        <authorList>
            <consortium name="EnsemblProtists"/>
        </authorList>
    </citation>
    <scope>IDENTIFICATION</scope>
</reference>
<dbReference type="eggNOG" id="KOG0229">
    <property type="taxonomic scope" value="Eukaryota"/>
</dbReference>
<dbReference type="GO" id="GO:0005886">
    <property type="term" value="C:plasma membrane"/>
    <property type="evidence" value="ECO:0007669"/>
    <property type="project" value="TreeGrafter"/>
</dbReference>
<dbReference type="EMBL" id="JH993077">
    <property type="protein sequence ID" value="EKX36253.1"/>
    <property type="molecule type" value="Genomic_DNA"/>
</dbReference>
<dbReference type="RefSeq" id="XP_005823233.1">
    <property type="nucleotide sequence ID" value="XM_005823176.1"/>
</dbReference>
<dbReference type="GO" id="GO:0016308">
    <property type="term" value="F:1-phosphatidylinositol-4-phosphate 5-kinase activity"/>
    <property type="evidence" value="ECO:0007669"/>
    <property type="project" value="TreeGrafter"/>
</dbReference>
<keyword evidence="1" id="KW-0418">Kinase</keyword>
<dbReference type="PaxDb" id="55529-EKX36253"/>
<dbReference type="Proteomes" id="UP000011087">
    <property type="component" value="Unassembled WGS sequence"/>
</dbReference>
<evidence type="ECO:0000259" key="2">
    <source>
        <dbReference type="PROSITE" id="PS51455"/>
    </source>
</evidence>
<dbReference type="GeneID" id="17292991"/>
<dbReference type="GO" id="GO:0005524">
    <property type="term" value="F:ATP binding"/>
    <property type="evidence" value="ECO:0007669"/>
    <property type="project" value="UniProtKB-UniRule"/>
</dbReference>
<name>L1IJ14_GUITC</name>
<protein>
    <recommendedName>
        <fullName evidence="2">PIPK domain-containing protein</fullName>
    </recommendedName>
</protein>
<evidence type="ECO:0000313" key="3">
    <source>
        <dbReference type="EMBL" id="EKX36253.1"/>
    </source>
</evidence>
<dbReference type="Gene3D" id="3.30.810.10">
    <property type="entry name" value="2-Layer Sandwich"/>
    <property type="match status" value="1"/>
</dbReference>
<dbReference type="PROSITE" id="PS51455">
    <property type="entry name" value="PIPK"/>
    <property type="match status" value="1"/>
</dbReference>
<dbReference type="InterPro" id="IPR027484">
    <property type="entry name" value="PInositol-4-P-5-kinase_N"/>
</dbReference>
<proteinExistence type="predicted"/>
<accession>L1IJ14</accession>
<organism evidence="3">
    <name type="scientific">Guillardia theta (strain CCMP2712)</name>
    <name type="common">Cryptophyte</name>
    <dbReference type="NCBI Taxonomy" id="905079"/>
    <lineage>
        <taxon>Eukaryota</taxon>
        <taxon>Cryptophyceae</taxon>
        <taxon>Pyrenomonadales</taxon>
        <taxon>Geminigeraceae</taxon>
        <taxon>Guillardia</taxon>
    </lineage>
</organism>
<dbReference type="SUPFAM" id="SSF56104">
    <property type="entry name" value="SAICAR synthase-like"/>
    <property type="match status" value="1"/>
</dbReference>
<evidence type="ECO:0000313" key="4">
    <source>
        <dbReference type="EnsemblProtists" id="EKX36253"/>
    </source>
</evidence>
<dbReference type="PANTHER" id="PTHR23086">
    <property type="entry name" value="PHOSPHATIDYLINOSITOL-4-PHOSPHATE 5-KINASE"/>
    <property type="match status" value="1"/>
</dbReference>
<dbReference type="AlphaFoldDB" id="L1IJ14"/>
<reference evidence="3 5" key="1">
    <citation type="journal article" date="2012" name="Nature">
        <title>Algal genomes reveal evolutionary mosaicism and the fate of nucleomorphs.</title>
        <authorList>
            <consortium name="DOE Joint Genome Institute"/>
            <person name="Curtis B.A."/>
            <person name="Tanifuji G."/>
            <person name="Burki F."/>
            <person name="Gruber A."/>
            <person name="Irimia M."/>
            <person name="Maruyama S."/>
            <person name="Arias M.C."/>
            <person name="Ball S.G."/>
            <person name="Gile G.H."/>
            <person name="Hirakawa Y."/>
            <person name="Hopkins J.F."/>
            <person name="Kuo A."/>
            <person name="Rensing S.A."/>
            <person name="Schmutz J."/>
            <person name="Symeonidi A."/>
            <person name="Elias M."/>
            <person name="Eveleigh R.J."/>
            <person name="Herman E.K."/>
            <person name="Klute M.J."/>
            <person name="Nakayama T."/>
            <person name="Obornik M."/>
            <person name="Reyes-Prieto A."/>
            <person name="Armbrust E.V."/>
            <person name="Aves S.J."/>
            <person name="Beiko R.G."/>
            <person name="Coutinho P."/>
            <person name="Dacks J.B."/>
            <person name="Durnford D.G."/>
            <person name="Fast N.M."/>
            <person name="Green B.R."/>
            <person name="Grisdale C.J."/>
            <person name="Hempel F."/>
            <person name="Henrissat B."/>
            <person name="Hoppner M.P."/>
            <person name="Ishida K."/>
            <person name="Kim E."/>
            <person name="Koreny L."/>
            <person name="Kroth P.G."/>
            <person name="Liu Y."/>
            <person name="Malik S.B."/>
            <person name="Maier U.G."/>
            <person name="McRose D."/>
            <person name="Mock T."/>
            <person name="Neilson J.A."/>
            <person name="Onodera N.T."/>
            <person name="Poole A.M."/>
            <person name="Pritham E.J."/>
            <person name="Richards T.A."/>
            <person name="Rocap G."/>
            <person name="Roy S.W."/>
            <person name="Sarai C."/>
            <person name="Schaack S."/>
            <person name="Shirato S."/>
            <person name="Slamovits C.H."/>
            <person name="Spencer D.F."/>
            <person name="Suzuki S."/>
            <person name="Worden A.Z."/>
            <person name="Zauner S."/>
            <person name="Barry K."/>
            <person name="Bell C."/>
            <person name="Bharti A.K."/>
            <person name="Crow J.A."/>
            <person name="Grimwood J."/>
            <person name="Kramer R."/>
            <person name="Lindquist E."/>
            <person name="Lucas S."/>
            <person name="Salamov A."/>
            <person name="McFadden G.I."/>
            <person name="Lane C.E."/>
            <person name="Keeling P.J."/>
            <person name="Gray M.W."/>
            <person name="Grigoriev I.V."/>
            <person name="Archibald J.M."/>
        </authorList>
    </citation>
    <scope>NUCLEOTIDE SEQUENCE</scope>
    <source>
        <strain evidence="3 5">CCMP2712</strain>
    </source>
</reference>
<keyword evidence="1" id="KW-0067">ATP-binding</keyword>
<dbReference type="GO" id="GO:0046854">
    <property type="term" value="P:phosphatidylinositol phosphate biosynthetic process"/>
    <property type="evidence" value="ECO:0007669"/>
    <property type="project" value="TreeGrafter"/>
</dbReference>
<sequence length="328" mass="36985">MKVHKLNEVGEIVDRKGHVAWEMACGLQLGIRVNVGMNNHGISKEDEPEFEAFHETVKLKFPTGGSSITPPHEGPAFKFKDYAPAVFRSLRAIFDIDTADYMVALCNTQADGSNALRIMGTPGKSGSLFFFSNDMKFIVKTLPKREAKLLLEILPNYFQHVRQNPGTYLPRFYGLHRWKPEYGRNVRFVVMNNVYATNLAIHRRFDLKGSTLGRAASEADKAKGPRAILKDLDIKEMGVKIKLGPQRKKAFMDQIRSDCHFLMSLKIMDYSLLLGIHERDQEQYGRSSTIGLPGGTAPQSIYQDDRTHEDMHSENMAMVSTRTSSSSI</sequence>
<evidence type="ECO:0000256" key="1">
    <source>
        <dbReference type="PROSITE-ProRule" id="PRU00781"/>
    </source>
</evidence>
<keyword evidence="1" id="KW-0808">Transferase</keyword>
<dbReference type="KEGG" id="gtt:GUITHDRAFT_90050"/>
<keyword evidence="5" id="KW-1185">Reference proteome</keyword>
<dbReference type="OrthoDB" id="20783at2759"/>
<dbReference type="EnsemblProtists" id="EKX36253">
    <property type="protein sequence ID" value="EKX36253"/>
    <property type="gene ID" value="GUITHDRAFT_90050"/>
</dbReference>
<gene>
    <name evidence="3" type="ORF">GUITHDRAFT_90050</name>
</gene>
<keyword evidence="1" id="KW-0547">Nucleotide-binding</keyword>
<dbReference type="Gene3D" id="3.30.800.10">
    <property type="entry name" value="Phosphatidylinositol Phosphate Kinase II Beta"/>
    <property type="match status" value="1"/>
</dbReference>
<dbReference type="PANTHER" id="PTHR23086:SF8">
    <property type="entry name" value="PHOSPHATIDYLINOSITOL 5-PHOSPHATE 4-KINASE, ISOFORM A"/>
    <property type="match status" value="1"/>
</dbReference>
<dbReference type="InterPro" id="IPR023610">
    <property type="entry name" value="PInositol-4/5-P-5/4-kinase"/>
</dbReference>
<dbReference type="InterPro" id="IPR002498">
    <property type="entry name" value="PInositol-4-P-4/5-kinase_core"/>
</dbReference>
<reference evidence="5" key="2">
    <citation type="submission" date="2012-11" db="EMBL/GenBank/DDBJ databases">
        <authorList>
            <person name="Kuo A."/>
            <person name="Curtis B.A."/>
            <person name="Tanifuji G."/>
            <person name="Burki F."/>
            <person name="Gruber A."/>
            <person name="Irimia M."/>
            <person name="Maruyama S."/>
            <person name="Arias M.C."/>
            <person name="Ball S.G."/>
            <person name="Gile G.H."/>
            <person name="Hirakawa Y."/>
            <person name="Hopkins J.F."/>
            <person name="Rensing S.A."/>
            <person name="Schmutz J."/>
            <person name="Symeonidi A."/>
            <person name="Elias M."/>
            <person name="Eveleigh R.J."/>
            <person name="Herman E.K."/>
            <person name="Klute M.J."/>
            <person name="Nakayama T."/>
            <person name="Obornik M."/>
            <person name="Reyes-Prieto A."/>
            <person name="Armbrust E.V."/>
            <person name="Aves S.J."/>
            <person name="Beiko R.G."/>
            <person name="Coutinho P."/>
            <person name="Dacks J.B."/>
            <person name="Durnford D.G."/>
            <person name="Fast N.M."/>
            <person name="Green B.R."/>
            <person name="Grisdale C."/>
            <person name="Hempe F."/>
            <person name="Henrissat B."/>
            <person name="Hoppner M.P."/>
            <person name="Ishida K.-I."/>
            <person name="Kim E."/>
            <person name="Koreny L."/>
            <person name="Kroth P.G."/>
            <person name="Liu Y."/>
            <person name="Malik S.-B."/>
            <person name="Maier U.G."/>
            <person name="McRose D."/>
            <person name="Mock T."/>
            <person name="Neilson J.A."/>
            <person name="Onodera N.T."/>
            <person name="Poole A.M."/>
            <person name="Pritham E.J."/>
            <person name="Richards T.A."/>
            <person name="Rocap G."/>
            <person name="Roy S.W."/>
            <person name="Sarai C."/>
            <person name="Schaack S."/>
            <person name="Shirato S."/>
            <person name="Slamovits C.H."/>
            <person name="Spencer D.F."/>
            <person name="Suzuki S."/>
            <person name="Worden A.Z."/>
            <person name="Zauner S."/>
            <person name="Barry K."/>
            <person name="Bell C."/>
            <person name="Bharti A.K."/>
            <person name="Crow J.A."/>
            <person name="Grimwood J."/>
            <person name="Kramer R."/>
            <person name="Lindquist E."/>
            <person name="Lucas S."/>
            <person name="Salamov A."/>
            <person name="McFadden G.I."/>
            <person name="Lane C.E."/>
            <person name="Keeling P.J."/>
            <person name="Gray M.W."/>
            <person name="Grigoriev I.V."/>
            <person name="Archibald J.M."/>
        </authorList>
    </citation>
    <scope>NUCLEOTIDE SEQUENCE</scope>
    <source>
        <strain evidence="5">CCMP2712</strain>
    </source>
</reference>
<dbReference type="InterPro" id="IPR027483">
    <property type="entry name" value="PInositol-4-P-4/5-kinase_C_sf"/>
</dbReference>
<dbReference type="HOGENOM" id="CLU_848493_0_0_1"/>
<evidence type="ECO:0000313" key="5">
    <source>
        <dbReference type="Proteomes" id="UP000011087"/>
    </source>
</evidence>
<dbReference type="OMA" id="XSALEVA"/>
<dbReference type="Pfam" id="PF01504">
    <property type="entry name" value="PIP5K"/>
    <property type="match status" value="1"/>
</dbReference>